<dbReference type="SUPFAM" id="SSF46689">
    <property type="entry name" value="Homeodomain-like"/>
    <property type="match status" value="1"/>
</dbReference>
<dbReference type="EMBL" id="CP108140">
    <property type="protein sequence ID" value="WTP91281.1"/>
    <property type="molecule type" value="Genomic_DNA"/>
</dbReference>
<dbReference type="AlphaFoldDB" id="A0AAU1I880"/>
<protein>
    <submittedName>
        <fullName evidence="1">Helix-turn-helix domain-containing protein</fullName>
    </submittedName>
</protein>
<dbReference type="Pfam" id="PF13551">
    <property type="entry name" value="HTH_29"/>
    <property type="match status" value="1"/>
</dbReference>
<gene>
    <name evidence="1" type="ORF">OG477_40775</name>
</gene>
<sequence>MFEQGMRPVRVAEALGVTRQAAGLWHRAWREGGVEALRSKGTGNNAYLSDEQEEELQGLLKAGRPRSAGMISLDPSAGFGR</sequence>
<proteinExistence type="predicted"/>
<dbReference type="InterPro" id="IPR009057">
    <property type="entry name" value="Homeodomain-like_sf"/>
</dbReference>
<evidence type="ECO:0000313" key="1">
    <source>
        <dbReference type="EMBL" id="WTP91281.1"/>
    </source>
</evidence>
<organism evidence="1">
    <name type="scientific">Streptomyces sp. NBC_00180</name>
    <dbReference type="NCBI Taxonomy" id="2903632"/>
    <lineage>
        <taxon>Bacteria</taxon>
        <taxon>Bacillati</taxon>
        <taxon>Actinomycetota</taxon>
        <taxon>Actinomycetes</taxon>
        <taxon>Kitasatosporales</taxon>
        <taxon>Streptomycetaceae</taxon>
        <taxon>Streptomyces</taxon>
    </lineage>
</organism>
<reference evidence="1" key="1">
    <citation type="submission" date="2022-10" db="EMBL/GenBank/DDBJ databases">
        <title>The complete genomes of actinobacterial strains from the NBC collection.</title>
        <authorList>
            <person name="Joergensen T.S."/>
            <person name="Alvarez Arevalo M."/>
            <person name="Sterndorff E.B."/>
            <person name="Faurdal D."/>
            <person name="Vuksanovic O."/>
            <person name="Mourched A.-S."/>
            <person name="Charusanti P."/>
            <person name="Shaw S."/>
            <person name="Blin K."/>
            <person name="Weber T."/>
        </authorList>
    </citation>
    <scope>NUCLEOTIDE SEQUENCE</scope>
    <source>
        <strain evidence="1">NBC 00180</strain>
    </source>
</reference>
<accession>A0AAU1I880</accession>
<name>A0AAU1I880_9ACTN</name>